<gene>
    <name evidence="2" type="ORF">CK500_04435</name>
</gene>
<comment type="caution">
    <text evidence="2">The sequence shown here is derived from an EMBL/GenBank/DDBJ whole genome shotgun (WGS) entry which is preliminary data.</text>
</comment>
<dbReference type="OrthoDB" id="269729at2157"/>
<sequence length="701" mass="76135">MTDDAIDGRIGFETDGRTLCIRDALEGEEFPLRFDREPEPRPALPELFHVPVDRAVSFEAGGMSILEQNTVTVRDAEGEFFAQLDDSMEFHRETYYFDVNGPVKVVVRIQDAAISATGITESEFGELTFDRPTTVTVGARSLHTRPEATITVPDDPAALAEAVSVFGSSIKEFTPERSWPTLRGYPPRIRLGEELDIPSPLVGPDTGIEVVVRPTYADVYRLSTLAYYLGAEVVVGDSPAIRLDTGYVESLPSEGVALEERVEELLRTWFFLDTLARTDGYVKSDRYEYELMGAKLPFYPPNLADRSMSERLMEYLEVDPETVAPYAPAWPTEAVLQPVREAADLLPHLAHVLAPVRIRGSGDPIVDAPVALGTSPWISRNDDGSTSEAVPSPDEVPSPAGTAVLVPDGYENRLTRTTTARGEIRVIAVTGSAERSESLRRALSDPAVPDKIGSWELIANPDANTLLANLTDPEVDIAYCGLPVEDGRIVAADGTVSLDGLGGAPALVVFEGVEDQEFGISVVENGGLSSVLTETPLDPELFRSLIGLLSSGVSIGPSVALSGVSAATQTRMVGDPGIEIASHSHPAMPVYRTWSRSANRHNITYGSVLSLSGRIGGELKQLFDEFQSKEELSGTLHTGEAVLDSSSLLELLNQGDSIVQLNGRLLLPEDVDSEADIERMAREYLSRDDRSIDTVEKHRFE</sequence>
<organism evidence="2 3">
    <name type="scientific">Halorubrum salipaludis</name>
    <dbReference type="NCBI Taxonomy" id="2032630"/>
    <lineage>
        <taxon>Archaea</taxon>
        <taxon>Methanobacteriati</taxon>
        <taxon>Methanobacteriota</taxon>
        <taxon>Stenosarchaea group</taxon>
        <taxon>Halobacteria</taxon>
        <taxon>Halobacteriales</taxon>
        <taxon>Haloferacaceae</taxon>
        <taxon>Halorubrum</taxon>
    </lineage>
</organism>
<evidence type="ECO:0000256" key="1">
    <source>
        <dbReference type="SAM" id="MobiDB-lite"/>
    </source>
</evidence>
<keyword evidence="3" id="KW-1185">Reference proteome</keyword>
<protein>
    <submittedName>
        <fullName evidence="2">Uncharacterized protein</fullName>
    </submittedName>
</protein>
<dbReference type="AlphaFoldDB" id="A0A2A2FGZ2"/>
<dbReference type="Proteomes" id="UP000218083">
    <property type="component" value="Unassembled WGS sequence"/>
</dbReference>
<evidence type="ECO:0000313" key="2">
    <source>
        <dbReference type="EMBL" id="PAU84771.1"/>
    </source>
</evidence>
<proteinExistence type="predicted"/>
<accession>A0A2A2FGZ2</accession>
<dbReference type="RefSeq" id="WP_095636042.1">
    <property type="nucleotide sequence ID" value="NZ_NSKC01000002.1"/>
</dbReference>
<reference evidence="2 3" key="1">
    <citation type="submission" date="2017-08" db="EMBL/GenBank/DDBJ databases">
        <title>The strain WRN001 was isolated from Binhai saline alkaline soil, Tianjin, China.</title>
        <authorList>
            <person name="Liu D."/>
            <person name="Zhang G."/>
        </authorList>
    </citation>
    <scope>NUCLEOTIDE SEQUENCE [LARGE SCALE GENOMIC DNA]</scope>
    <source>
        <strain evidence="2 3">WN019</strain>
    </source>
</reference>
<name>A0A2A2FGZ2_9EURY</name>
<feature type="region of interest" description="Disordered" evidence="1">
    <location>
        <begin position="376"/>
        <end position="401"/>
    </location>
</feature>
<evidence type="ECO:0000313" key="3">
    <source>
        <dbReference type="Proteomes" id="UP000218083"/>
    </source>
</evidence>
<dbReference type="EMBL" id="NSKC01000002">
    <property type="protein sequence ID" value="PAU84771.1"/>
    <property type="molecule type" value="Genomic_DNA"/>
</dbReference>